<comment type="caution">
    <text evidence="1">The sequence shown here is derived from an EMBL/GenBank/DDBJ whole genome shotgun (WGS) entry which is preliminary data.</text>
</comment>
<dbReference type="Proteomes" id="UP000780345">
    <property type="component" value="Unassembled WGS sequence"/>
</dbReference>
<dbReference type="InterPro" id="IPR009951">
    <property type="entry name" value="Host-nuc_inhib_Gam"/>
</dbReference>
<organism evidence="1 2">
    <name type="scientific">Neisseria sicca</name>
    <dbReference type="NCBI Taxonomy" id="490"/>
    <lineage>
        <taxon>Bacteria</taxon>
        <taxon>Pseudomonadati</taxon>
        <taxon>Pseudomonadota</taxon>
        <taxon>Betaproteobacteria</taxon>
        <taxon>Neisseriales</taxon>
        <taxon>Neisseriaceae</taxon>
        <taxon>Neisseria</taxon>
    </lineage>
</organism>
<gene>
    <name evidence="1" type="ORF">HXM80_00085</name>
</gene>
<evidence type="ECO:0000313" key="2">
    <source>
        <dbReference type="Proteomes" id="UP000780345"/>
    </source>
</evidence>
<sequence>MAKAKKTKTEALTVGIQDRADASVQIKRMGDLQREIERIQADHNDNVAELQKQADERVAPLMAEINAIHAGVQAWSEANRDALTDGGKVKFADLTTGIIRWRNNPPKCSVSGVDAVLALLESKPDLERFIRVKKEVNKDAVLNEPEFFADNPVPGIKIVQGKEFFSVEPHNQELM</sequence>
<dbReference type="SUPFAM" id="SSF161266">
    <property type="entry name" value="Gam-like"/>
    <property type="match status" value="1"/>
</dbReference>
<reference evidence="1" key="1">
    <citation type="submission" date="2020-04" db="EMBL/GenBank/DDBJ databases">
        <title>Deep metagenomics examines the oral microbiome during advanced dental caries in children, revealing novel taxa and co-occurrences with host molecules.</title>
        <authorList>
            <person name="Baker J.L."/>
            <person name="Morton J.T."/>
            <person name="Dinis M."/>
            <person name="Alvarez R."/>
            <person name="Tran N.C."/>
            <person name="Knight R."/>
            <person name="Edlund A."/>
        </authorList>
    </citation>
    <scope>NUCLEOTIDE SEQUENCE</scope>
    <source>
        <strain evidence="1">JCVI_32_bin.62</strain>
    </source>
</reference>
<dbReference type="AlphaFoldDB" id="A0A930DDQ1"/>
<proteinExistence type="predicted"/>
<dbReference type="EMBL" id="JABZQQ010000001">
    <property type="protein sequence ID" value="MBF1264110.1"/>
    <property type="molecule type" value="Genomic_DNA"/>
</dbReference>
<dbReference type="Gene3D" id="1.20.5.170">
    <property type="match status" value="1"/>
</dbReference>
<accession>A0A930DDQ1</accession>
<evidence type="ECO:0000313" key="1">
    <source>
        <dbReference type="EMBL" id="MBF1264110.1"/>
    </source>
</evidence>
<dbReference type="GO" id="GO:0042262">
    <property type="term" value="P:DNA protection"/>
    <property type="evidence" value="ECO:0007669"/>
    <property type="project" value="InterPro"/>
</dbReference>
<name>A0A930DDQ1_NEISI</name>
<dbReference type="Pfam" id="PF07352">
    <property type="entry name" value="Phage_Mu_Gam"/>
    <property type="match status" value="1"/>
</dbReference>
<dbReference type="GO" id="GO:0003690">
    <property type="term" value="F:double-stranded DNA binding"/>
    <property type="evidence" value="ECO:0007669"/>
    <property type="project" value="InterPro"/>
</dbReference>
<protein>
    <submittedName>
        <fullName evidence="1">Host-nuclease inhibitor Gam family protein</fullName>
    </submittedName>
</protein>